<dbReference type="InterPro" id="IPR050267">
    <property type="entry name" value="Anti-sigma-factor_SerPK"/>
</dbReference>
<organism evidence="3 4">
    <name type="scientific">Paractinoplanes tereljensis</name>
    <dbReference type="NCBI Taxonomy" id="571912"/>
    <lineage>
        <taxon>Bacteria</taxon>
        <taxon>Bacillati</taxon>
        <taxon>Actinomycetota</taxon>
        <taxon>Actinomycetes</taxon>
        <taxon>Micromonosporales</taxon>
        <taxon>Micromonosporaceae</taxon>
        <taxon>Paractinoplanes</taxon>
    </lineage>
</organism>
<evidence type="ECO:0000256" key="1">
    <source>
        <dbReference type="ARBA" id="ARBA00022527"/>
    </source>
</evidence>
<dbReference type="SUPFAM" id="SSF55874">
    <property type="entry name" value="ATPase domain of HSP90 chaperone/DNA topoisomerase II/histidine kinase"/>
    <property type="match status" value="1"/>
</dbReference>
<keyword evidence="1" id="KW-0418">Kinase</keyword>
<dbReference type="PANTHER" id="PTHR35526:SF3">
    <property type="entry name" value="ANTI-SIGMA-F FACTOR RSBW"/>
    <property type="match status" value="1"/>
</dbReference>
<dbReference type="InterPro" id="IPR036890">
    <property type="entry name" value="HATPase_C_sf"/>
</dbReference>
<dbReference type="InterPro" id="IPR003594">
    <property type="entry name" value="HATPase_dom"/>
</dbReference>
<dbReference type="Gene3D" id="3.30.565.10">
    <property type="entry name" value="Histidine kinase-like ATPase, C-terminal domain"/>
    <property type="match status" value="1"/>
</dbReference>
<evidence type="ECO:0000313" key="3">
    <source>
        <dbReference type="EMBL" id="GIF21662.1"/>
    </source>
</evidence>
<gene>
    <name evidence="3" type="ORF">Ate02nite_43920</name>
</gene>
<sequence>MVARAVSRHLALFYRDDRDLLDRIVVLLGSRPAVLVCGTGRAAALGDRALALSPRVDIHRRPAAALAVHDRLAARYPDAVVITEPETGSGPADWLRAARHEAAANLSDTPGDLVCLYRADAPEPLRTAVIATHPHLVTPDGVAVNPGYTEPATTLRRLEAITPVPPPAAAPGLTVADSTRIEDLGPIRRQVTEHLAEVPTLVRTDFVAAVNEVLTNAYLHGRPPLRLVLWAGADRIECRITDHGPGHDDPTAGYRPYDSATRTGLGLWLARQTCDDLDMWHGDGLFTVRLVTTLRIAGDLRHAGAVARAEIAQARVDLFLRRLP</sequence>
<dbReference type="Pfam" id="PF13581">
    <property type="entry name" value="HATPase_c_2"/>
    <property type="match status" value="1"/>
</dbReference>
<dbReference type="CDD" id="cd16936">
    <property type="entry name" value="HATPase_RsbW-like"/>
    <property type="match status" value="1"/>
</dbReference>
<evidence type="ECO:0000259" key="2">
    <source>
        <dbReference type="Pfam" id="PF13581"/>
    </source>
</evidence>
<dbReference type="AlphaFoldDB" id="A0A919NPU0"/>
<dbReference type="GO" id="GO:0004674">
    <property type="term" value="F:protein serine/threonine kinase activity"/>
    <property type="evidence" value="ECO:0007669"/>
    <property type="project" value="UniProtKB-KW"/>
</dbReference>
<name>A0A919NPU0_9ACTN</name>
<feature type="domain" description="Histidine kinase/HSP90-like ATPase" evidence="2">
    <location>
        <begin position="180"/>
        <end position="290"/>
    </location>
</feature>
<proteinExistence type="predicted"/>
<reference evidence="3" key="1">
    <citation type="submission" date="2021-01" db="EMBL/GenBank/DDBJ databases">
        <title>Whole genome shotgun sequence of Actinoplanes tereljensis NBRC 105297.</title>
        <authorList>
            <person name="Komaki H."/>
            <person name="Tamura T."/>
        </authorList>
    </citation>
    <scope>NUCLEOTIDE SEQUENCE</scope>
    <source>
        <strain evidence="3">NBRC 105297</strain>
    </source>
</reference>
<evidence type="ECO:0000313" key="4">
    <source>
        <dbReference type="Proteomes" id="UP000623608"/>
    </source>
</evidence>
<dbReference type="EMBL" id="BOMY01000031">
    <property type="protein sequence ID" value="GIF21662.1"/>
    <property type="molecule type" value="Genomic_DNA"/>
</dbReference>
<comment type="caution">
    <text evidence="3">The sequence shown here is derived from an EMBL/GenBank/DDBJ whole genome shotgun (WGS) entry which is preliminary data.</text>
</comment>
<dbReference type="PANTHER" id="PTHR35526">
    <property type="entry name" value="ANTI-SIGMA-F FACTOR RSBW-RELATED"/>
    <property type="match status" value="1"/>
</dbReference>
<keyword evidence="1" id="KW-0723">Serine/threonine-protein kinase</keyword>
<keyword evidence="1" id="KW-0808">Transferase</keyword>
<accession>A0A919NPU0</accession>
<dbReference type="Proteomes" id="UP000623608">
    <property type="component" value="Unassembled WGS sequence"/>
</dbReference>
<keyword evidence="4" id="KW-1185">Reference proteome</keyword>
<protein>
    <recommendedName>
        <fullName evidence="2">Histidine kinase/HSP90-like ATPase domain-containing protein</fullName>
    </recommendedName>
</protein>